<evidence type="ECO:0000313" key="1">
    <source>
        <dbReference type="EMBL" id="GAA1619759.1"/>
    </source>
</evidence>
<dbReference type="Proteomes" id="UP001500393">
    <property type="component" value="Unassembled WGS sequence"/>
</dbReference>
<dbReference type="EMBL" id="BAAAOS010000071">
    <property type="protein sequence ID" value="GAA1619759.1"/>
    <property type="molecule type" value="Genomic_DNA"/>
</dbReference>
<proteinExistence type="predicted"/>
<protein>
    <submittedName>
        <fullName evidence="1">Uncharacterized protein</fullName>
    </submittedName>
</protein>
<evidence type="ECO:0000313" key="2">
    <source>
        <dbReference type="Proteomes" id="UP001500393"/>
    </source>
</evidence>
<name>A0ABN2EWH6_9ACTN</name>
<sequence length="217" mass="24013">MTMKWFQLSGGAYNDESGPVFSDATEGRLWEVFPDLEVDVISGFDGARWLLQGGFERVSLGLEFRVEKKGRQLRAVSEIGRLLTVNFSVAWPELESATIDQIKDHLRPIVAEALELAGEKKKLGPLPRHGAGERLAIIPLKPLIEDPMPHADGPGDSFVITRELPPGLSAAEEASVLKQYEDDLERLLSEQAKRDIVEAEISATSVRWVIEVPNSND</sequence>
<reference evidence="1 2" key="1">
    <citation type="journal article" date="2019" name="Int. J. Syst. Evol. Microbiol.">
        <title>The Global Catalogue of Microorganisms (GCM) 10K type strain sequencing project: providing services to taxonomists for standard genome sequencing and annotation.</title>
        <authorList>
            <consortium name="The Broad Institute Genomics Platform"/>
            <consortium name="The Broad Institute Genome Sequencing Center for Infectious Disease"/>
            <person name="Wu L."/>
            <person name="Ma J."/>
        </authorList>
    </citation>
    <scope>NUCLEOTIDE SEQUENCE [LARGE SCALE GENOMIC DNA]</scope>
    <source>
        <strain evidence="1 2">JCM 14969</strain>
    </source>
</reference>
<accession>A0ABN2EWH6</accession>
<organism evidence="1 2">
    <name type="scientific">Kribbella sancticallisti</name>
    <dbReference type="NCBI Taxonomy" id="460087"/>
    <lineage>
        <taxon>Bacteria</taxon>
        <taxon>Bacillati</taxon>
        <taxon>Actinomycetota</taxon>
        <taxon>Actinomycetes</taxon>
        <taxon>Propionibacteriales</taxon>
        <taxon>Kribbellaceae</taxon>
        <taxon>Kribbella</taxon>
    </lineage>
</organism>
<comment type="caution">
    <text evidence="1">The sequence shown here is derived from an EMBL/GenBank/DDBJ whole genome shotgun (WGS) entry which is preliminary data.</text>
</comment>
<gene>
    <name evidence="1" type="ORF">GCM10009789_86830</name>
</gene>
<keyword evidence="2" id="KW-1185">Reference proteome</keyword>